<evidence type="ECO:0000313" key="7">
    <source>
        <dbReference type="Proteomes" id="UP000601435"/>
    </source>
</evidence>
<evidence type="ECO:0000256" key="5">
    <source>
        <dbReference type="SAM" id="MobiDB-lite"/>
    </source>
</evidence>
<dbReference type="Gene3D" id="3.90.550.10">
    <property type="entry name" value="Spore Coat Polysaccharide Biosynthesis Protein SpsA, Chain A"/>
    <property type="match status" value="1"/>
</dbReference>
<dbReference type="EMBL" id="CAJNJA010017498">
    <property type="protein sequence ID" value="CAE7402548.1"/>
    <property type="molecule type" value="Genomic_DNA"/>
</dbReference>
<feature type="region of interest" description="Disordered" evidence="5">
    <location>
        <begin position="69"/>
        <end position="131"/>
    </location>
</feature>
<dbReference type="InterPro" id="IPR029044">
    <property type="entry name" value="Nucleotide-diphossugar_trans"/>
</dbReference>
<keyword evidence="3" id="KW-0808">Transferase</keyword>
<protein>
    <submittedName>
        <fullName evidence="6">GLT8D1 protein</fullName>
    </submittedName>
</protein>
<dbReference type="Pfam" id="PF01501">
    <property type="entry name" value="Glyco_transf_8"/>
    <property type="match status" value="1"/>
</dbReference>
<keyword evidence="2" id="KW-0328">Glycosyltransferase</keyword>
<accession>A0A812QT99</accession>
<dbReference type="SUPFAM" id="SSF53448">
    <property type="entry name" value="Nucleotide-diphospho-sugar transferases"/>
    <property type="match status" value="1"/>
</dbReference>
<organism evidence="6 7">
    <name type="scientific">Symbiodinium necroappetens</name>
    <dbReference type="NCBI Taxonomy" id="1628268"/>
    <lineage>
        <taxon>Eukaryota</taxon>
        <taxon>Sar</taxon>
        <taxon>Alveolata</taxon>
        <taxon>Dinophyceae</taxon>
        <taxon>Suessiales</taxon>
        <taxon>Symbiodiniaceae</taxon>
        <taxon>Symbiodinium</taxon>
    </lineage>
</organism>
<dbReference type="Proteomes" id="UP000601435">
    <property type="component" value="Unassembled WGS sequence"/>
</dbReference>
<reference evidence="6" key="1">
    <citation type="submission" date="2021-02" db="EMBL/GenBank/DDBJ databases">
        <authorList>
            <person name="Dougan E. K."/>
            <person name="Rhodes N."/>
            <person name="Thang M."/>
            <person name="Chan C."/>
        </authorList>
    </citation>
    <scope>NUCLEOTIDE SEQUENCE</scope>
</reference>
<evidence type="ECO:0000256" key="2">
    <source>
        <dbReference type="ARBA" id="ARBA00022676"/>
    </source>
</evidence>
<sequence length="518" mass="55936">MAKRKTCWAKNAPQLLCFLATVAYSLVFLSYHSELLSDPKGAKSGNDGDSHPQTNQLNLVEVQSKDFDNAGEGDAEAHAPSNSLDSANTAGDDMPRATEEALPEEENPAKKAQLSEPATEPQGAASSDVAGAGAAEPEQILTVALAANSKQLDGVLVVINSALSNSKTPSRLKFCILTTHQDAKPVVDSVKRRLAKLQPDVSAVDFDPWAPRVRQLLGGKSSSRKELFDELNFAAFYLHEALPLARRVLYLDTDVVVTSDLAHLVGIDLHGHPAAAAEDCSQRLGKYVDMNRMKAKGVESKMPLPLHASKKTCVVNRGVVLVDTAQWAANNITGAIEALVRLHLAKGMGPLWRAGVSQPPFLLAIAGRYHDLGAEFNVRGLGRGDIAPEEVEFYKKRKTWSSYFDTFLLKCKIHCCPGCKGWALSPYVSPLAHQAKILHFNGRLKPSHQGFRGCDPVKPPSRQLGEEERAAREQRPLCSCGSGCLQDLTGCSGEANEAGCMDMQRLTIQGDADPISIT</sequence>
<dbReference type="PANTHER" id="PTHR13778">
    <property type="entry name" value="GLYCOSYLTRANSFERASE 8 DOMAIN-CONTAINING PROTEIN"/>
    <property type="match status" value="1"/>
</dbReference>
<dbReference type="GO" id="GO:0005794">
    <property type="term" value="C:Golgi apparatus"/>
    <property type="evidence" value="ECO:0007669"/>
    <property type="project" value="TreeGrafter"/>
</dbReference>
<dbReference type="PANTHER" id="PTHR13778:SF47">
    <property type="entry name" value="LIPOPOLYSACCHARIDE 1,3-GALACTOSYLTRANSFERASE"/>
    <property type="match status" value="1"/>
</dbReference>
<keyword evidence="4" id="KW-0479">Metal-binding</keyword>
<keyword evidence="7" id="KW-1185">Reference proteome</keyword>
<feature type="compositionally biased region" description="Polar residues" evidence="5">
    <location>
        <begin position="80"/>
        <end position="89"/>
    </location>
</feature>
<evidence type="ECO:0000256" key="1">
    <source>
        <dbReference type="ARBA" id="ARBA00006351"/>
    </source>
</evidence>
<proteinExistence type="inferred from homology"/>
<dbReference type="GO" id="GO:0016757">
    <property type="term" value="F:glycosyltransferase activity"/>
    <property type="evidence" value="ECO:0007669"/>
    <property type="project" value="UniProtKB-KW"/>
</dbReference>
<name>A0A812QT99_9DINO</name>
<dbReference type="GO" id="GO:0046872">
    <property type="term" value="F:metal ion binding"/>
    <property type="evidence" value="ECO:0007669"/>
    <property type="project" value="UniProtKB-KW"/>
</dbReference>
<dbReference type="InterPro" id="IPR050748">
    <property type="entry name" value="Glycosyltrans_8_dom-fam"/>
</dbReference>
<gene>
    <name evidence="6" type="primary">GLT8D1</name>
    <name evidence="6" type="ORF">SNEC2469_LOCUS11021</name>
</gene>
<comment type="caution">
    <text evidence="6">The sequence shown here is derived from an EMBL/GenBank/DDBJ whole genome shotgun (WGS) entry which is preliminary data.</text>
</comment>
<comment type="similarity">
    <text evidence="1">Belongs to the glycosyltransferase 8 family.</text>
</comment>
<dbReference type="InterPro" id="IPR002495">
    <property type="entry name" value="Glyco_trans_8"/>
</dbReference>
<evidence type="ECO:0000313" key="6">
    <source>
        <dbReference type="EMBL" id="CAE7402548.1"/>
    </source>
</evidence>
<evidence type="ECO:0000256" key="3">
    <source>
        <dbReference type="ARBA" id="ARBA00022679"/>
    </source>
</evidence>
<evidence type="ECO:0000256" key="4">
    <source>
        <dbReference type="ARBA" id="ARBA00022723"/>
    </source>
</evidence>
<dbReference type="OrthoDB" id="411524at2759"/>
<dbReference type="AlphaFoldDB" id="A0A812QT99"/>